<feature type="binding site" evidence="10">
    <location>
        <position position="188"/>
    </location>
    <ligand>
        <name>UDP-N-acetyl-alpha-D-glucosamine</name>
        <dbReference type="ChEBI" id="CHEBI:57705"/>
    </ligand>
</feature>
<dbReference type="Gene3D" id="3.40.50.2000">
    <property type="entry name" value="Glycogen Phosphorylase B"/>
    <property type="match status" value="2"/>
</dbReference>
<evidence type="ECO:0000256" key="7">
    <source>
        <dbReference type="ARBA" id="ARBA00023136"/>
    </source>
</evidence>
<dbReference type="PANTHER" id="PTHR21015:SF22">
    <property type="entry name" value="GLYCOSYLTRANSFERASE"/>
    <property type="match status" value="1"/>
</dbReference>
<comment type="caution">
    <text evidence="13">The sequence shown here is derived from an EMBL/GenBank/DDBJ whole genome shotgun (WGS) entry which is preliminary data.</text>
</comment>
<protein>
    <recommendedName>
        <fullName evidence="10">UDP-N-acetylglucosamine--N-acetylmuramyl-(pentapeptide) pyrophosphoryl-undecaprenol N-acetylglucosamine transferase</fullName>
        <ecNumber evidence="10">2.4.1.227</ecNumber>
    </recommendedName>
    <alternativeName>
        <fullName evidence="10">Undecaprenyl-PP-MurNAc-pentapeptide-UDPGlcNAc GlcNAc transferase</fullName>
    </alternativeName>
</protein>
<keyword evidence="2 10" id="KW-0132">Cell division</keyword>
<evidence type="ECO:0000256" key="6">
    <source>
        <dbReference type="ARBA" id="ARBA00022984"/>
    </source>
</evidence>
<reference evidence="13" key="2">
    <citation type="submission" date="2021-04" db="EMBL/GenBank/DDBJ databases">
        <authorList>
            <person name="Gilroy R."/>
        </authorList>
    </citation>
    <scope>NUCLEOTIDE SEQUENCE</scope>
    <source>
        <strain evidence="13">5032</strain>
    </source>
</reference>
<dbReference type="EC" id="2.4.1.227" evidence="10"/>
<dbReference type="NCBIfam" id="TIGR01133">
    <property type="entry name" value="murG"/>
    <property type="match status" value="1"/>
</dbReference>
<feature type="domain" description="Glycosyltransferase family 28 N-terminal" evidence="11">
    <location>
        <begin position="4"/>
        <end position="141"/>
    </location>
</feature>
<keyword evidence="3 10" id="KW-0328">Glycosyltransferase</keyword>
<feature type="binding site" evidence="10">
    <location>
        <begin position="11"/>
        <end position="13"/>
    </location>
    <ligand>
        <name>UDP-N-acetyl-alpha-D-glucosamine</name>
        <dbReference type="ChEBI" id="CHEBI:57705"/>
    </ligand>
</feature>
<feature type="domain" description="Glycosyl transferase family 28 C-terminal" evidence="12">
    <location>
        <begin position="182"/>
        <end position="337"/>
    </location>
</feature>
<dbReference type="Pfam" id="PF03033">
    <property type="entry name" value="Glyco_transf_28"/>
    <property type="match status" value="1"/>
</dbReference>
<keyword evidence="7 10" id="KW-0472">Membrane</keyword>
<organism evidence="13 14">
    <name type="scientific">Candidatus Desulfovibrio intestinavium</name>
    <dbReference type="NCBI Taxonomy" id="2838534"/>
    <lineage>
        <taxon>Bacteria</taxon>
        <taxon>Pseudomonadati</taxon>
        <taxon>Thermodesulfobacteriota</taxon>
        <taxon>Desulfovibrionia</taxon>
        <taxon>Desulfovibrionales</taxon>
        <taxon>Desulfovibrionaceae</taxon>
        <taxon>Desulfovibrio</taxon>
    </lineage>
</organism>
<dbReference type="GO" id="GO:0008360">
    <property type="term" value="P:regulation of cell shape"/>
    <property type="evidence" value="ECO:0007669"/>
    <property type="project" value="UniProtKB-KW"/>
</dbReference>
<gene>
    <name evidence="10 13" type="primary">murG</name>
    <name evidence="13" type="ORF">H9784_05120</name>
</gene>
<evidence type="ECO:0000256" key="4">
    <source>
        <dbReference type="ARBA" id="ARBA00022679"/>
    </source>
</evidence>
<comment type="function">
    <text evidence="10">Cell wall formation. Catalyzes the transfer of a GlcNAc subunit on undecaprenyl-pyrophosphoryl-MurNAc-pentapeptide (lipid intermediate I) to form undecaprenyl-pyrophosphoryl-MurNAc-(pentapeptide)GlcNAc (lipid intermediate II).</text>
</comment>
<evidence type="ECO:0000256" key="10">
    <source>
        <dbReference type="HAMAP-Rule" id="MF_00033"/>
    </source>
</evidence>
<dbReference type="GO" id="GO:0051301">
    <property type="term" value="P:cell division"/>
    <property type="evidence" value="ECO:0007669"/>
    <property type="project" value="UniProtKB-KW"/>
</dbReference>
<evidence type="ECO:0000256" key="8">
    <source>
        <dbReference type="ARBA" id="ARBA00023306"/>
    </source>
</evidence>
<comment type="catalytic activity">
    <reaction evidence="10">
        <text>di-trans,octa-cis-undecaprenyl diphospho-N-acetyl-alpha-D-muramoyl-L-alanyl-D-glutamyl-meso-2,6-diaminopimeloyl-D-alanyl-D-alanine + UDP-N-acetyl-alpha-D-glucosamine = di-trans,octa-cis-undecaprenyl diphospho-[N-acetyl-alpha-D-glucosaminyl-(1-&gt;4)]-N-acetyl-alpha-D-muramoyl-L-alanyl-D-glutamyl-meso-2,6-diaminopimeloyl-D-alanyl-D-alanine + UDP + H(+)</text>
        <dbReference type="Rhea" id="RHEA:31227"/>
        <dbReference type="ChEBI" id="CHEBI:15378"/>
        <dbReference type="ChEBI" id="CHEBI:57705"/>
        <dbReference type="ChEBI" id="CHEBI:58223"/>
        <dbReference type="ChEBI" id="CHEBI:61387"/>
        <dbReference type="ChEBI" id="CHEBI:61388"/>
        <dbReference type="EC" id="2.4.1.227"/>
    </reaction>
</comment>
<dbReference type="GO" id="GO:0005886">
    <property type="term" value="C:plasma membrane"/>
    <property type="evidence" value="ECO:0007669"/>
    <property type="project" value="UniProtKB-SubCell"/>
</dbReference>
<dbReference type="InterPro" id="IPR007235">
    <property type="entry name" value="Glyco_trans_28_C"/>
</dbReference>
<keyword evidence="4 10" id="KW-0808">Transferase</keyword>
<keyword evidence="5 10" id="KW-0133">Cell shape</keyword>
<keyword evidence="9 10" id="KW-0961">Cell wall biogenesis/degradation</keyword>
<comment type="similarity">
    <text evidence="10">Belongs to the glycosyltransferase 28 family. MurG subfamily.</text>
</comment>
<evidence type="ECO:0000259" key="11">
    <source>
        <dbReference type="Pfam" id="PF03033"/>
    </source>
</evidence>
<dbReference type="PANTHER" id="PTHR21015">
    <property type="entry name" value="UDP-N-ACETYLGLUCOSAMINE--N-ACETYLMURAMYL-(PENTAPEPTIDE) PYROPHOSPHORYL-UNDECAPRENOL N-ACETYLGLUCOSAMINE TRANSFERASE 1"/>
    <property type="match status" value="1"/>
</dbReference>
<name>A0A9D2HNH2_9BACT</name>
<evidence type="ECO:0000256" key="9">
    <source>
        <dbReference type="ARBA" id="ARBA00023316"/>
    </source>
</evidence>
<dbReference type="InterPro" id="IPR004276">
    <property type="entry name" value="GlycoTrans_28_N"/>
</dbReference>
<keyword evidence="6 10" id="KW-0573">Peptidoglycan synthesis</keyword>
<evidence type="ECO:0000313" key="14">
    <source>
        <dbReference type="Proteomes" id="UP000823821"/>
    </source>
</evidence>
<dbReference type="GO" id="GO:0005975">
    <property type="term" value="P:carbohydrate metabolic process"/>
    <property type="evidence" value="ECO:0007669"/>
    <property type="project" value="InterPro"/>
</dbReference>
<dbReference type="CDD" id="cd03785">
    <property type="entry name" value="GT28_MurG"/>
    <property type="match status" value="1"/>
</dbReference>
<dbReference type="SUPFAM" id="SSF53756">
    <property type="entry name" value="UDP-Glycosyltransferase/glycogen phosphorylase"/>
    <property type="match status" value="1"/>
</dbReference>
<reference evidence="13" key="1">
    <citation type="journal article" date="2021" name="PeerJ">
        <title>Extensive microbial diversity within the chicken gut microbiome revealed by metagenomics and culture.</title>
        <authorList>
            <person name="Gilroy R."/>
            <person name="Ravi A."/>
            <person name="Getino M."/>
            <person name="Pursley I."/>
            <person name="Horton D.L."/>
            <person name="Alikhan N.F."/>
            <person name="Baker D."/>
            <person name="Gharbi K."/>
            <person name="Hall N."/>
            <person name="Watson M."/>
            <person name="Adriaenssens E.M."/>
            <person name="Foster-Nyarko E."/>
            <person name="Jarju S."/>
            <person name="Secka A."/>
            <person name="Antonio M."/>
            <person name="Oren A."/>
            <person name="Chaudhuri R.R."/>
            <person name="La Ragione R."/>
            <person name="Hildebrand F."/>
            <person name="Pallen M.J."/>
        </authorList>
    </citation>
    <scope>NUCLEOTIDE SEQUENCE</scope>
    <source>
        <strain evidence="13">5032</strain>
    </source>
</reference>
<proteinExistence type="inferred from homology"/>
<evidence type="ECO:0000259" key="12">
    <source>
        <dbReference type="Pfam" id="PF04101"/>
    </source>
</evidence>
<dbReference type="GO" id="GO:0071555">
    <property type="term" value="P:cell wall organization"/>
    <property type="evidence" value="ECO:0007669"/>
    <property type="project" value="UniProtKB-KW"/>
</dbReference>
<comment type="caution">
    <text evidence="10">Lacks conserved residue(s) required for the propagation of feature annotation.</text>
</comment>
<accession>A0A9D2HNH2</accession>
<feature type="binding site" evidence="10">
    <location>
        <position position="164"/>
    </location>
    <ligand>
        <name>UDP-N-acetyl-alpha-D-glucosamine</name>
        <dbReference type="ChEBI" id="CHEBI:57705"/>
    </ligand>
</feature>
<dbReference type="GO" id="GO:0050511">
    <property type="term" value="F:undecaprenyldiphospho-muramoylpentapeptide beta-N-acetylglucosaminyltransferase activity"/>
    <property type="evidence" value="ECO:0007669"/>
    <property type="project" value="UniProtKB-UniRule"/>
</dbReference>
<feature type="binding site" evidence="10">
    <location>
        <position position="287"/>
    </location>
    <ligand>
        <name>UDP-N-acetyl-alpha-D-glucosamine</name>
        <dbReference type="ChEBI" id="CHEBI:57705"/>
    </ligand>
</feature>
<comment type="pathway">
    <text evidence="10">Cell wall biogenesis; peptidoglycan biosynthesis.</text>
</comment>
<dbReference type="Pfam" id="PF04101">
    <property type="entry name" value="Glyco_tran_28_C"/>
    <property type="match status" value="1"/>
</dbReference>
<feature type="binding site" evidence="10">
    <location>
        <position position="124"/>
    </location>
    <ligand>
        <name>UDP-N-acetyl-alpha-D-glucosamine</name>
        <dbReference type="ChEBI" id="CHEBI:57705"/>
    </ligand>
</feature>
<dbReference type="EMBL" id="DWZD01000034">
    <property type="protein sequence ID" value="HJA78938.1"/>
    <property type="molecule type" value="Genomic_DNA"/>
</dbReference>
<keyword evidence="1 10" id="KW-1003">Cell membrane</keyword>
<evidence type="ECO:0000256" key="2">
    <source>
        <dbReference type="ARBA" id="ARBA00022618"/>
    </source>
</evidence>
<dbReference type="GO" id="GO:0009252">
    <property type="term" value="P:peptidoglycan biosynthetic process"/>
    <property type="evidence" value="ECO:0007669"/>
    <property type="project" value="UniProtKB-UniRule"/>
</dbReference>
<dbReference type="HAMAP" id="MF_00033">
    <property type="entry name" value="MurG"/>
    <property type="match status" value="1"/>
</dbReference>
<comment type="subcellular location">
    <subcellularLocation>
        <location evidence="10">Cell membrane</location>
        <topology evidence="10">Peripheral membrane protein</topology>
        <orientation evidence="10">Cytoplasmic side</orientation>
    </subcellularLocation>
</comment>
<evidence type="ECO:0000313" key="13">
    <source>
        <dbReference type="EMBL" id="HJA78938.1"/>
    </source>
</evidence>
<keyword evidence="8 10" id="KW-0131">Cell cycle</keyword>
<evidence type="ECO:0000256" key="3">
    <source>
        <dbReference type="ARBA" id="ARBA00022676"/>
    </source>
</evidence>
<sequence length="356" mass="37147">MEKILLTTGGTGGHIFPALAVAEELRRRHPQAELLFMGALYGPEARLAAQAGLPFAGLPVRGLVGRGWRGAAAAAGLAAACGQALARVRRFRPHVAIGFGSYAAFAPLLAARLCGVPCVLHEQNAVAGASNRLLGRLARRVCLSLEGTSGFAPEKCVLTGNPVRAAVAAAGERERTFTGRRLLVMGGSLGAHAINEYVVEHLAALREAGVEIRHQTGERDYDGVRAAYVAAGYDAGCVSAFMDDMGAAYAWADLALCRAGATTVAELCAAGLPAMLIPFPYAAHDHQSGNAIALSRAGAADWMAECRMRPDGLLTRLLALIDAPDERRRMAEAARHAARPLAAAAVCDVLEGVARA</sequence>
<dbReference type="InterPro" id="IPR006009">
    <property type="entry name" value="GlcNAc_MurG"/>
</dbReference>
<evidence type="ECO:0000256" key="1">
    <source>
        <dbReference type="ARBA" id="ARBA00022475"/>
    </source>
</evidence>
<evidence type="ECO:0000256" key="5">
    <source>
        <dbReference type="ARBA" id="ARBA00022960"/>
    </source>
</evidence>
<dbReference type="AlphaFoldDB" id="A0A9D2HNH2"/>
<dbReference type="Proteomes" id="UP000823821">
    <property type="component" value="Unassembled WGS sequence"/>
</dbReference>